<dbReference type="SUPFAM" id="SSF57756">
    <property type="entry name" value="Retrovirus zinc finger-like domains"/>
    <property type="match status" value="1"/>
</dbReference>
<dbReference type="GO" id="GO:0003676">
    <property type="term" value="F:nucleic acid binding"/>
    <property type="evidence" value="ECO:0007669"/>
    <property type="project" value="InterPro"/>
</dbReference>
<feature type="domain" description="CCHC-type" evidence="7">
    <location>
        <begin position="230"/>
        <end position="245"/>
    </location>
</feature>
<evidence type="ECO:0000256" key="4">
    <source>
        <dbReference type="PROSITE-ProRule" id="PRU00047"/>
    </source>
</evidence>
<feature type="region of interest" description="Disordered" evidence="5">
    <location>
        <begin position="557"/>
        <end position="576"/>
    </location>
</feature>
<keyword evidence="2 4" id="KW-0863">Zinc-finger</keyword>
<dbReference type="PROSITE" id="PS50089">
    <property type="entry name" value="ZF_RING_2"/>
    <property type="match status" value="1"/>
</dbReference>
<dbReference type="GO" id="GO:0061630">
    <property type="term" value="F:ubiquitin protein ligase activity"/>
    <property type="evidence" value="ECO:0007669"/>
    <property type="project" value="TreeGrafter"/>
</dbReference>
<dbReference type="PANTHER" id="PTHR46171">
    <property type="entry name" value="GH10160P"/>
    <property type="match status" value="1"/>
</dbReference>
<dbReference type="Gene3D" id="3.30.40.10">
    <property type="entry name" value="Zinc/RING finger domain, C3HC4 (zinc finger)"/>
    <property type="match status" value="1"/>
</dbReference>
<feature type="region of interest" description="Disordered" evidence="5">
    <location>
        <begin position="663"/>
        <end position="814"/>
    </location>
</feature>
<feature type="compositionally biased region" description="Basic residues" evidence="5">
    <location>
        <begin position="663"/>
        <end position="698"/>
    </location>
</feature>
<evidence type="ECO:0000313" key="8">
    <source>
        <dbReference type="EMBL" id="KAA8588877.1"/>
    </source>
</evidence>
<evidence type="ECO:0000313" key="9">
    <source>
        <dbReference type="Proteomes" id="UP000327493"/>
    </source>
</evidence>
<dbReference type="EMBL" id="VOFY01000010">
    <property type="protein sequence ID" value="KAA8588877.1"/>
    <property type="molecule type" value="Genomic_DNA"/>
</dbReference>
<feature type="domain" description="CCHC-type" evidence="7">
    <location>
        <begin position="277"/>
        <end position="292"/>
    </location>
</feature>
<feature type="domain" description="CCHC-type" evidence="7">
    <location>
        <begin position="167"/>
        <end position="180"/>
    </location>
</feature>
<accession>A0A5J5D494</accession>
<feature type="region of interest" description="Disordered" evidence="5">
    <location>
        <begin position="520"/>
        <end position="546"/>
    </location>
</feature>
<feature type="region of interest" description="Disordered" evidence="5">
    <location>
        <begin position="874"/>
        <end position="897"/>
    </location>
</feature>
<feature type="region of interest" description="Disordered" evidence="5">
    <location>
        <begin position="416"/>
        <end position="456"/>
    </location>
</feature>
<dbReference type="PANTHER" id="PTHR46171:SF1">
    <property type="entry name" value="E3 UBIQUITIN-PROTEIN LIGASE RNF38"/>
    <property type="match status" value="1"/>
</dbReference>
<evidence type="ECO:0000256" key="5">
    <source>
        <dbReference type="SAM" id="MobiDB-lite"/>
    </source>
</evidence>
<evidence type="ECO:0000256" key="3">
    <source>
        <dbReference type="ARBA" id="ARBA00022833"/>
    </source>
</evidence>
<proteinExistence type="predicted"/>
<dbReference type="InterPro" id="IPR036875">
    <property type="entry name" value="Znf_CCHC_sf"/>
</dbReference>
<feature type="compositionally biased region" description="Basic and acidic residues" evidence="5">
    <location>
        <begin position="587"/>
        <end position="598"/>
    </location>
</feature>
<dbReference type="GO" id="GO:0016567">
    <property type="term" value="P:protein ubiquitination"/>
    <property type="evidence" value="ECO:0007669"/>
    <property type="project" value="TreeGrafter"/>
</dbReference>
<feature type="region of interest" description="Disordered" evidence="5">
    <location>
        <begin position="474"/>
        <end position="503"/>
    </location>
</feature>
<feature type="compositionally biased region" description="Polar residues" evidence="5">
    <location>
        <begin position="353"/>
        <end position="365"/>
    </location>
</feature>
<evidence type="ECO:0000256" key="1">
    <source>
        <dbReference type="ARBA" id="ARBA00022723"/>
    </source>
</evidence>
<feature type="domain" description="CCHC-type" evidence="7">
    <location>
        <begin position="189"/>
        <end position="203"/>
    </location>
</feature>
<dbReference type="InterPro" id="IPR001878">
    <property type="entry name" value="Znf_CCHC"/>
</dbReference>
<dbReference type="InterPro" id="IPR013083">
    <property type="entry name" value="Znf_RING/FYVE/PHD"/>
</dbReference>
<keyword evidence="1" id="KW-0479">Metal-binding</keyword>
<evidence type="ECO:0000259" key="6">
    <source>
        <dbReference type="PROSITE" id="PS50089"/>
    </source>
</evidence>
<dbReference type="InterPro" id="IPR001841">
    <property type="entry name" value="Znf_RING"/>
</dbReference>
<feature type="compositionally biased region" description="Pro residues" evidence="5">
    <location>
        <begin position="802"/>
        <end position="812"/>
    </location>
</feature>
<comment type="caution">
    <text evidence="8">The sequence shown here is derived from an EMBL/GenBank/DDBJ whole genome shotgun (WGS) entry which is preliminary data.</text>
</comment>
<feature type="region of interest" description="Disordered" evidence="5">
    <location>
        <begin position="1"/>
        <end position="36"/>
    </location>
</feature>
<name>A0A5J5D494_9PERO</name>
<protein>
    <recommendedName>
        <fullName evidence="10">RING-type domain-containing protein</fullName>
    </recommendedName>
</protein>
<organism evidence="8 9">
    <name type="scientific">Etheostoma spectabile</name>
    <name type="common">orangethroat darter</name>
    <dbReference type="NCBI Taxonomy" id="54343"/>
    <lineage>
        <taxon>Eukaryota</taxon>
        <taxon>Metazoa</taxon>
        <taxon>Chordata</taxon>
        <taxon>Craniata</taxon>
        <taxon>Vertebrata</taxon>
        <taxon>Euteleostomi</taxon>
        <taxon>Actinopterygii</taxon>
        <taxon>Neopterygii</taxon>
        <taxon>Teleostei</taxon>
        <taxon>Neoteleostei</taxon>
        <taxon>Acanthomorphata</taxon>
        <taxon>Eupercaria</taxon>
        <taxon>Perciformes</taxon>
        <taxon>Percoidei</taxon>
        <taxon>Percidae</taxon>
        <taxon>Etheostomatinae</taxon>
        <taxon>Etheostoma</taxon>
    </lineage>
</organism>
<evidence type="ECO:0000256" key="2">
    <source>
        <dbReference type="ARBA" id="ARBA00022771"/>
    </source>
</evidence>
<dbReference type="SMART" id="SM00343">
    <property type="entry name" value="ZnF_C2HC"/>
    <property type="match status" value="5"/>
</dbReference>
<dbReference type="GO" id="GO:0008270">
    <property type="term" value="F:zinc ion binding"/>
    <property type="evidence" value="ECO:0007669"/>
    <property type="project" value="UniProtKB-KW"/>
</dbReference>
<feature type="region of interest" description="Disordered" evidence="5">
    <location>
        <begin position="583"/>
        <end position="649"/>
    </location>
</feature>
<dbReference type="Pfam" id="PF13639">
    <property type="entry name" value="zf-RING_2"/>
    <property type="match status" value="1"/>
</dbReference>
<dbReference type="SUPFAM" id="SSF57850">
    <property type="entry name" value="RING/U-box"/>
    <property type="match status" value="1"/>
</dbReference>
<feature type="region of interest" description="Disordered" evidence="5">
    <location>
        <begin position="329"/>
        <end position="385"/>
    </location>
</feature>
<sequence length="1110" mass="125070">MDYNKENKDDDGKEGGKHDRFFIEDSNSSEGEEAIEFSHQKHNSSCKQAARLSRESSPPLLLAFNITSGRALQISSPSSSLDLKEEEEEDSEQPIEEWMILGGEEQVEDSSIQLNMSYWRSSEEDSGDEDQNGKSVKNTWAVSEKDKRGAYQSLPSRYFAAGRSLICYVCNRTGHIAKSCYYHKKCPTCVLCGIQGHIQRDCPGRPCPSCGLPSHGLRACERPPVWNQHCQRCGISGHLSDACPDTWRQYHLTIRLELPVRPWTVHTHKHKQCPAHCFNCSKRGHYGYECTKRRMISGIFPSLPYVCHYDTMEDVLQCRTRKQKKVKELRSAGSLPLSDQQHLSEPTGESGEENQGTSSTKQETCSRVGRRKKWPERRRERREVKRLRREAQVRREGGLMGRSRWNFDDEFCPADPVRSALHGHKQSTPPPQKKRRDEAGGRSRKSREAKRSGLKREAPVRFWTSISPAYLHHVLPSPPSPAMDPPRTRSRSRSGFYHFGNGGSNGSGNAVGNGSMMNASGGGVSYPQQSNPGWAPHHGGRSYPESQLQHTQGSYLSAGAQRHSSHGAHRHLGAGGVLHFHPDNVCNDDRDKMEDSPSPKRQRLSQQTMLDLNSAPPSTPSSPIRPWELPPSRRPHPHYMPERCHTPVRNRRRDRLTRHHNHHAHNNHHHYNSNNNNHHHHPNAHHHHHHHHHLHSHHGLSPGHQDENYRHPAPPQGYPPYNQQPSRGLGPGLEERPGHHPPNPSPRPLHQSPNLSPRLLHPAAHPQHQHQHPHPHPSQQSSVVLDLHEQGSAPVSYAVSPPGVPPGLPPRSTPQQIPACSVVFSGQHYPVCSVPPPVLQTCSVQHLPMPYPFPSLLSSDQAFLLPPPHLPHPPAHLSHHPPHLPQPGQFGPYPTQQARSPLQRIENDVELLGEHLSLGAGLHYPPATHPALTPHSTQLHFLSHDPLPQEFFGVSYPNFIPRRLPGRRYRSQQPLPPSPYHPSLLPYFLSMLPVQPTGPAISLELDVDDGEVENYEALLNLAERLGEAKLRGLTKGDIEQLPSYRFNPNNHQSEQTLCVVCMSDFESRQLLRVLPCSHEFHGKCVDKWLRANRTCPICRADASEVQRDSE</sequence>
<dbReference type="SMART" id="SM00184">
    <property type="entry name" value="RING"/>
    <property type="match status" value="1"/>
</dbReference>
<dbReference type="AlphaFoldDB" id="A0A5J5D494"/>
<keyword evidence="3" id="KW-0862">Zinc</keyword>
<feature type="compositionally biased region" description="Basic and acidic residues" evidence="5">
    <location>
        <begin position="1"/>
        <end position="23"/>
    </location>
</feature>
<evidence type="ECO:0008006" key="10">
    <source>
        <dbReference type="Google" id="ProtNLM"/>
    </source>
</evidence>
<dbReference type="Gene3D" id="4.10.60.10">
    <property type="entry name" value="Zinc finger, CCHC-type"/>
    <property type="match status" value="2"/>
</dbReference>
<dbReference type="FunFam" id="3.30.40.10:FF:000024">
    <property type="entry name" value="RING finger protein 44 isoform X1"/>
    <property type="match status" value="1"/>
</dbReference>
<dbReference type="Proteomes" id="UP000327493">
    <property type="component" value="Chromosome 10"/>
</dbReference>
<gene>
    <name evidence="8" type="ORF">FQN60_010222</name>
</gene>
<evidence type="ECO:0000259" key="7">
    <source>
        <dbReference type="PROSITE" id="PS50158"/>
    </source>
</evidence>
<dbReference type="CDD" id="cd16679">
    <property type="entry name" value="RING-H2_RNF38"/>
    <property type="match status" value="1"/>
</dbReference>
<reference evidence="8 9" key="1">
    <citation type="submission" date="2019-08" db="EMBL/GenBank/DDBJ databases">
        <title>A chromosome-level genome assembly, high-density linkage maps, and genome scans reveal the genomic architecture of hybrid incompatibilities underlying speciation via character displacement in darters (Percidae: Etheostominae).</title>
        <authorList>
            <person name="Moran R.L."/>
            <person name="Catchen J.M."/>
            <person name="Fuller R.C."/>
        </authorList>
    </citation>
    <scope>NUCLEOTIDE SEQUENCE [LARGE SCALE GENOMIC DNA]</scope>
    <source>
        <strain evidence="8">EspeVRDwgs_2016</strain>
        <tissue evidence="8">Muscle</tissue>
    </source>
</reference>
<keyword evidence="9" id="KW-1185">Reference proteome</keyword>
<dbReference type="PROSITE" id="PS50158">
    <property type="entry name" value="ZF_CCHC"/>
    <property type="match status" value="4"/>
</dbReference>
<feature type="compositionally biased region" description="Basic residues" evidence="5">
    <location>
        <begin position="563"/>
        <end position="572"/>
    </location>
</feature>
<feature type="domain" description="RING-type" evidence="6">
    <location>
        <begin position="1058"/>
        <end position="1099"/>
    </location>
</feature>